<accession>D7FBS5</accession>
<dbReference type="Proteomes" id="UP000007091">
    <property type="component" value="Chromosome"/>
</dbReference>
<dbReference type="EMBL" id="FN598874">
    <property type="protein sequence ID" value="CBI65632.1"/>
    <property type="molecule type" value="Genomic_DNA"/>
</dbReference>
<organism evidence="1 2">
    <name type="scientific">Helicobacter pylori (strain B8)</name>
    <dbReference type="NCBI Taxonomy" id="693745"/>
    <lineage>
        <taxon>Bacteria</taxon>
        <taxon>Pseudomonadati</taxon>
        <taxon>Campylobacterota</taxon>
        <taxon>Epsilonproteobacteria</taxon>
        <taxon>Campylobacterales</taxon>
        <taxon>Helicobacteraceae</taxon>
        <taxon>Helicobacter</taxon>
    </lineage>
</organism>
<evidence type="ECO:0000313" key="2">
    <source>
        <dbReference type="Proteomes" id="UP000007091"/>
    </source>
</evidence>
<protein>
    <submittedName>
        <fullName evidence="1">Uncharacterized protein</fullName>
    </submittedName>
</protein>
<dbReference type="AlphaFoldDB" id="D7FBS5"/>
<proteinExistence type="predicted"/>
<reference evidence="1 2" key="1">
    <citation type="journal article" date="2010" name="BMC Genomics">
        <title>Sequencing, annotation, and comparative genome analysis of the gerbil-adapted Helicobacter pylori strain B8.</title>
        <authorList>
            <person name="Farnbacher M."/>
            <person name="Jahns T."/>
            <person name="Willrodt D."/>
            <person name="Daniel R."/>
            <person name="Haas R."/>
            <person name="Goesmann A."/>
            <person name="Kurtz S."/>
            <person name="Rieder G."/>
        </authorList>
    </citation>
    <scope>NUCLEOTIDE SEQUENCE [LARGE SCALE GENOMIC DNA]</scope>
    <source>
        <strain evidence="1 2">B8</strain>
    </source>
</reference>
<dbReference type="KEGG" id="hpl:HPB8_75"/>
<gene>
    <name evidence="1" type="ordered locus">HPB8_75</name>
</gene>
<name>D7FBS5_HELP3</name>
<sequence length="49" mass="5728">MFLRILAFYASFFSHFTSFSPTNFTLHTNTTNSLIFSLIKETFLTNMLI</sequence>
<dbReference type="HOGENOM" id="CLU_3136408_0_0_7"/>
<evidence type="ECO:0000313" key="1">
    <source>
        <dbReference type="EMBL" id="CBI65632.1"/>
    </source>
</evidence>